<dbReference type="PANTHER" id="PTHR30473:SF2">
    <property type="entry name" value="PIN DOMAIN-CONTAINING PROTEIN"/>
    <property type="match status" value="1"/>
</dbReference>
<keyword evidence="3" id="KW-0067">ATP-binding</keyword>
<dbReference type="InterPro" id="IPR027417">
    <property type="entry name" value="P-loop_NTPase"/>
</dbReference>
<dbReference type="InterPro" id="IPR002716">
    <property type="entry name" value="PIN_dom"/>
</dbReference>
<dbReference type="GO" id="GO:0005829">
    <property type="term" value="C:cytosol"/>
    <property type="evidence" value="ECO:0007669"/>
    <property type="project" value="TreeGrafter"/>
</dbReference>
<dbReference type="AlphaFoldDB" id="A0A0G3EDY9"/>
<reference evidence="7" key="1">
    <citation type="submission" date="2015-02" db="EMBL/GenBank/DDBJ databases">
        <title>Description and complete genome sequence of the first cultured representative of the subdivision 5 of the Verrucomicrobia phylum.</title>
        <authorList>
            <person name="Spring S."/>
            <person name="Bunk B."/>
            <person name="Sproer C."/>
            <person name="Klenk H.-P."/>
        </authorList>
    </citation>
    <scope>NUCLEOTIDE SEQUENCE [LARGE SCALE GENOMIC DNA]</scope>
    <source>
        <strain evidence="7">L21-Fru-AB</strain>
    </source>
</reference>
<dbReference type="CDD" id="cd09883">
    <property type="entry name" value="PIN_VapC_PhoHL-ATPase"/>
    <property type="match status" value="1"/>
</dbReference>
<organism evidence="6 7">
    <name type="scientific">Kiritimatiella glycovorans</name>
    <dbReference type="NCBI Taxonomy" id="1307763"/>
    <lineage>
        <taxon>Bacteria</taxon>
        <taxon>Pseudomonadati</taxon>
        <taxon>Kiritimatiellota</taxon>
        <taxon>Kiritimatiellia</taxon>
        <taxon>Kiritimatiellales</taxon>
        <taxon>Kiritimatiellaceae</taxon>
        <taxon>Kiritimatiella</taxon>
    </lineage>
</organism>
<gene>
    <name evidence="6" type="primary">phoH</name>
    <name evidence="6" type="ORF">L21SP4_00351</name>
</gene>
<sequence length="434" mass="48774">MKKYYILDTNVLLHDPSAITHFEDNDVLIPLKVIEEIDKFKREISERGRNARQVARKLDELRRIGRLSDERGVELPGGGRLRVCFPRNSDPLDAGKPADDIILRTARETRAMYQETPVIMVSKDINLRLKADALGLQAEDYENGHTTDNLSELYSGRTAVDVDEAALERFREERRIEPPPGCDLFANQYVTLRNRKDAGETVDGRYDAEAGRIVALIPAPDRLHPIRPRNPEQFCAMDALLNDRVKLVTLSGKAGTGKTLLAVAAGVLKTFDEKTYEKLLISRPTFPVGKDLGYLPGSLQEKLEPWMQPIYDALDLIRHGRDKPNRDLLVGSERIAVEPLSYIRGRSIPNQFMIIDEAQNLTPLEVKTVITRVGHGTKIVLTGDIYQIDNPYVDVLSNGLNALVEKFKEESLAAHIELREGVRSRIAELAANLL</sequence>
<dbReference type="InterPro" id="IPR029060">
    <property type="entry name" value="PIN-like_dom_sf"/>
</dbReference>
<dbReference type="OrthoDB" id="9773137at2"/>
<evidence type="ECO:0000313" key="6">
    <source>
        <dbReference type="EMBL" id="AKJ63632.1"/>
    </source>
</evidence>
<dbReference type="RefSeq" id="WP_052881041.1">
    <property type="nucleotide sequence ID" value="NZ_CP010904.1"/>
</dbReference>
<dbReference type="SUPFAM" id="SSF52540">
    <property type="entry name" value="P-loop containing nucleoside triphosphate hydrolases"/>
    <property type="match status" value="1"/>
</dbReference>
<dbReference type="PANTHER" id="PTHR30473">
    <property type="entry name" value="PROTEIN PHOH"/>
    <property type="match status" value="1"/>
</dbReference>
<accession>A0A0G3EDY9</accession>
<reference evidence="6 7" key="2">
    <citation type="journal article" date="2016" name="ISME J.">
        <title>Characterization of the first cultured representative of Verrucomicrobia subdivision 5 indicates the proposal of a novel phylum.</title>
        <authorList>
            <person name="Spring S."/>
            <person name="Bunk B."/>
            <person name="Sproer C."/>
            <person name="Schumann P."/>
            <person name="Rohde M."/>
            <person name="Tindall B.J."/>
            <person name="Klenk H.P."/>
        </authorList>
    </citation>
    <scope>NUCLEOTIDE SEQUENCE [LARGE SCALE GENOMIC DNA]</scope>
    <source>
        <strain evidence="6 7">L21-Fru-AB</strain>
    </source>
</reference>
<evidence type="ECO:0000256" key="1">
    <source>
        <dbReference type="ARBA" id="ARBA00010393"/>
    </source>
</evidence>
<dbReference type="GO" id="GO:0005524">
    <property type="term" value="F:ATP binding"/>
    <property type="evidence" value="ECO:0007669"/>
    <property type="project" value="UniProtKB-KW"/>
</dbReference>
<dbReference type="Proteomes" id="UP000035268">
    <property type="component" value="Chromosome"/>
</dbReference>
<comment type="similarity">
    <text evidence="1">Belongs to the PhoH family.</text>
</comment>
<name>A0A0G3EDY9_9BACT</name>
<feature type="domain" description="PIN" evidence="5">
    <location>
        <begin position="3"/>
        <end position="129"/>
    </location>
</feature>
<dbReference type="STRING" id="1307763.L21SP4_00351"/>
<evidence type="ECO:0000313" key="7">
    <source>
        <dbReference type="Proteomes" id="UP000035268"/>
    </source>
</evidence>
<proteinExistence type="inferred from homology"/>
<dbReference type="PATRIC" id="fig|1609981.3.peg.367"/>
<dbReference type="FunFam" id="3.40.50.300:FF:000013">
    <property type="entry name" value="PhoH family ATPase"/>
    <property type="match status" value="1"/>
</dbReference>
<dbReference type="SMART" id="SM00670">
    <property type="entry name" value="PINc"/>
    <property type="match status" value="1"/>
</dbReference>
<keyword evidence="2" id="KW-0547">Nucleotide-binding</keyword>
<dbReference type="KEGG" id="vbl:L21SP4_00351"/>
<comment type="similarity">
    <text evidence="4">In the N-terminal section; belongs to the PINc/VapC protein family.</text>
</comment>
<dbReference type="Pfam" id="PF13638">
    <property type="entry name" value="PIN_4"/>
    <property type="match status" value="1"/>
</dbReference>
<protein>
    <submittedName>
        <fullName evidence="6">Phosphate starvation-inducible protein PsiH</fullName>
    </submittedName>
</protein>
<dbReference type="Pfam" id="PF02562">
    <property type="entry name" value="PhoH"/>
    <property type="match status" value="1"/>
</dbReference>
<evidence type="ECO:0000256" key="2">
    <source>
        <dbReference type="ARBA" id="ARBA00022741"/>
    </source>
</evidence>
<dbReference type="Gene3D" id="3.40.50.300">
    <property type="entry name" value="P-loop containing nucleotide triphosphate hydrolases"/>
    <property type="match status" value="1"/>
</dbReference>
<dbReference type="SUPFAM" id="SSF88723">
    <property type="entry name" value="PIN domain-like"/>
    <property type="match status" value="1"/>
</dbReference>
<evidence type="ECO:0000259" key="5">
    <source>
        <dbReference type="SMART" id="SM00670"/>
    </source>
</evidence>
<evidence type="ECO:0000256" key="3">
    <source>
        <dbReference type="ARBA" id="ARBA00022840"/>
    </source>
</evidence>
<keyword evidence="7" id="KW-1185">Reference proteome</keyword>
<dbReference type="InterPro" id="IPR051451">
    <property type="entry name" value="PhoH2-like"/>
</dbReference>
<dbReference type="InterPro" id="IPR003714">
    <property type="entry name" value="PhoH"/>
</dbReference>
<dbReference type="Gene3D" id="3.40.50.1010">
    <property type="entry name" value="5'-nuclease"/>
    <property type="match status" value="1"/>
</dbReference>
<dbReference type="EMBL" id="CP010904">
    <property type="protein sequence ID" value="AKJ63632.1"/>
    <property type="molecule type" value="Genomic_DNA"/>
</dbReference>
<evidence type="ECO:0000256" key="4">
    <source>
        <dbReference type="ARBA" id="ARBA00046345"/>
    </source>
</evidence>